<dbReference type="AlphaFoldDB" id="A0A7W3TIX4"/>
<keyword evidence="4" id="KW-1185">Reference proteome</keyword>
<dbReference type="InterPro" id="IPR050138">
    <property type="entry name" value="DHOase/Allantoinase_Hydrolase"/>
</dbReference>
<feature type="region of interest" description="Disordered" evidence="1">
    <location>
        <begin position="205"/>
        <end position="229"/>
    </location>
</feature>
<dbReference type="SUPFAM" id="SSF51556">
    <property type="entry name" value="Metallo-dependent hydrolases"/>
    <property type="match status" value="1"/>
</dbReference>
<keyword evidence="3" id="KW-0378">Hydrolase</keyword>
<dbReference type="GO" id="GO:0004038">
    <property type="term" value="F:allantoinase activity"/>
    <property type="evidence" value="ECO:0007669"/>
    <property type="project" value="TreeGrafter"/>
</dbReference>
<gene>
    <name evidence="3" type="ORF">FNQ90_25090</name>
</gene>
<dbReference type="PANTHER" id="PTHR43668:SF2">
    <property type="entry name" value="ALLANTOINASE"/>
    <property type="match status" value="1"/>
</dbReference>
<dbReference type="InterPro" id="IPR006680">
    <property type="entry name" value="Amidohydro-rel"/>
</dbReference>
<reference evidence="4" key="1">
    <citation type="submission" date="2019-10" db="EMBL/GenBank/DDBJ databases">
        <title>Streptomyces sp. nov., a novel actinobacterium isolated from alkaline environment.</title>
        <authorList>
            <person name="Golinska P."/>
        </authorList>
    </citation>
    <scope>NUCLEOTIDE SEQUENCE [LARGE SCALE GENOMIC DNA]</scope>
    <source>
        <strain evidence="4">DSM 42118</strain>
    </source>
</reference>
<dbReference type="Proteomes" id="UP000538929">
    <property type="component" value="Unassembled WGS sequence"/>
</dbReference>
<evidence type="ECO:0000256" key="1">
    <source>
        <dbReference type="SAM" id="MobiDB-lite"/>
    </source>
</evidence>
<dbReference type="InterPro" id="IPR011059">
    <property type="entry name" value="Metal-dep_hydrolase_composite"/>
</dbReference>
<accession>A0A7W3TIX4</accession>
<dbReference type="PANTHER" id="PTHR43668">
    <property type="entry name" value="ALLANTOINASE"/>
    <property type="match status" value="1"/>
</dbReference>
<name>A0A7W3TIX4_9ACTN</name>
<feature type="domain" description="Amidohydrolase-related" evidence="2">
    <location>
        <begin position="11"/>
        <end position="203"/>
    </location>
</feature>
<feature type="non-terminal residue" evidence="3">
    <location>
        <position position="1"/>
    </location>
</feature>
<protein>
    <submittedName>
        <fullName evidence="3">Amidohydrolase family protein</fullName>
    </submittedName>
</protein>
<dbReference type="GO" id="GO:0005737">
    <property type="term" value="C:cytoplasm"/>
    <property type="evidence" value="ECO:0007669"/>
    <property type="project" value="TreeGrafter"/>
</dbReference>
<dbReference type="Pfam" id="PF01979">
    <property type="entry name" value="Amidohydro_1"/>
    <property type="match status" value="1"/>
</dbReference>
<dbReference type="GO" id="GO:0006145">
    <property type="term" value="P:purine nucleobase catabolic process"/>
    <property type="evidence" value="ECO:0007669"/>
    <property type="project" value="TreeGrafter"/>
</dbReference>
<sequence length="229" mass="24498">VLDLARARDCRVHLLHLSAAAPLPLIAAARRDGVRVTAETCPHFLVLTAEEVPDGATEFKCCPPIRDADNRDALWQALAEGTIDCVVSDHSPCTADLKTPDFGTAWGGIASLQLGLPAVWSEARRRGHDLADVVRWMSAAPAALVGLDHRKGSIAPGRDADLIALDPDATFTVDPAALHHRNPVTAWAGRTLHGVVRRTWLRGTDITPGPVGSTGEPPPTGRLLERIRP</sequence>
<dbReference type="InterPro" id="IPR032466">
    <property type="entry name" value="Metal_Hydrolase"/>
</dbReference>
<dbReference type="Gene3D" id="3.20.20.140">
    <property type="entry name" value="Metal-dependent hydrolases"/>
    <property type="match status" value="1"/>
</dbReference>
<dbReference type="SUPFAM" id="SSF51338">
    <property type="entry name" value="Composite domain of metallo-dependent hydrolases"/>
    <property type="match status" value="1"/>
</dbReference>
<evidence type="ECO:0000259" key="2">
    <source>
        <dbReference type="Pfam" id="PF01979"/>
    </source>
</evidence>
<evidence type="ECO:0000313" key="3">
    <source>
        <dbReference type="EMBL" id="MBB0247305.1"/>
    </source>
</evidence>
<comment type="caution">
    <text evidence="3">The sequence shown here is derived from an EMBL/GenBank/DDBJ whole genome shotgun (WGS) entry which is preliminary data.</text>
</comment>
<organism evidence="3 4">
    <name type="scientific">Streptomyces alkaliphilus</name>
    <dbReference type="NCBI Taxonomy" id="1472722"/>
    <lineage>
        <taxon>Bacteria</taxon>
        <taxon>Bacillati</taxon>
        <taxon>Actinomycetota</taxon>
        <taxon>Actinomycetes</taxon>
        <taxon>Kitasatosporales</taxon>
        <taxon>Streptomycetaceae</taxon>
        <taxon>Streptomyces</taxon>
    </lineage>
</organism>
<proteinExistence type="predicted"/>
<evidence type="ECO:0000313" key="4">
    <source>
        <dbReference type="Proteomes" id="UP000538929"/>
    </source>
</evidence>
<dbReference type="EMBL" id="VKHT01001575">
    <property type="protein sequence ID" value="MBB0247305.1"/>
    <property type="molecule type" value="Genomic_DNA"/>
</dbReference>
<dbReference type="RefSeq" id="WP_182608507.1">
    <property type="nucleotide sequence ID" value="NZ_VKHT01001575.1"/>
</dbReference>